<comment type="cofactor">
    <cofactor evidence="1">
        <name>FAD</name>
        <dbReference type="ChEBI" id="CHEBI:57692"/>
    </cofactor>
</comment>
<dbReference type="InterPro" id="IPR016171">
    <property type="entry name" value="Vanillyl_alc_oxidase_C-sub2"/>
</dbReference>
<dbReference type="Pfam" id="PF01565">
    <property type="entry name" value="FAD_binding_4"/>
    <property type="match status" value="1"/>
</dbReference>
<keyword evidence="3" id="KW-0274">FAD</keyword>
<keyword evidence="2" id="KW-0285">Flavoprotein</keyword>
<dbReference type="EC" id="1.1.3.15" evidence="6"/>
<dbReference type="Pfam" id="PF02913">
    <property type="entry name" value="FAD-oxidase_C"/>
    <property type="match status" value="1"/>
</dbReference>
<evidence type="ECO:0000259" key="5">
    <source>
        <dbReference type="PROSITE" id="PS51387"/>
    </source>
</evidence>
<reference evidence="6 7" key="1">
    <citation type="submission" date="2020-08" db="EMBL/GenBank/DDBJ databases">
        <title>Genomic Encyclopedia of Type Strains, Phase IV (KMG-IV): sequencing the most valuable type-strain genomes for metagenomic binning, comparative biology and taxonomic classification.</title>
        <authorList>
            <person name="Goeker M."/>
        </authorList>
    </citation>
    <scope>NUCLEOTIDE SEQUENCE [LARGE SCALE GENOMIC DNA]</scope>
    <source>
        <strain evidence="6 7">DSM 21793</strain>
    </source>
</reference>
<dbReference type="InterPro" id="IPR036318">
    <property type="entry name" value="FAD-bd_PCMH-like_sf"/>
</dbReference>
<proteinExistence type="predicted"/>
<evidence type="ECO:0000256" key="4">
    <source>
        <dbReference type="ARBA" id="ARBA00023002"/>
    </source>
</evidence>
<gene>
    <name evidence="6" type="ORF">GGQ61_003370</name>
</gene>
<dbReference type="AlphaFoldDB" id="A0A840A2U5"/>
<dbReference type="PROSITE" id="PS51387">
    <property type="entry name" value="FAD_PCMH"/>
    <property type="match status" value="1"/>
</dbReference>
<evidence type="ECO:0000313" key="6">
    <source>
        <dbReference type="EMBL" id="MBB3892634.1"/>
    </source>
</evidence>
<dbReference type="InterPro" id="IPR006094">
    <property type="entry name" value="Oxid_FAD_bind_N"/>
</dbReference>
<feature type="domain" description="FAD-binding PCMH-type" evidence="5">
    <location>
        <begin position="74"/>
        <end position="252"/>
    </location>
</feature>
<accession>A0A840A2U5</accession>
<organism evidence="6 7">
    <name type="scientific">Phenylobacterium haematophilum</name>
    <dbReference type="NCBI Taxonomy" id="98513"/>
    <lineage>
        <taxon>Bacteria</taxon>
        <taxon>Pseudomonadati</taxon>
        <taxon>Pseudomonadota</taxon>
        <taxon>Alphaproteobacteria</taxon>
        <taxon>Caulobacterales</taxon>
        <taxon>Caulobacteraceae</taxon>
        <taxon>Phenylobacterium</taxon>
    </lineage>
</organism>
<dbReference type="SUPFAM" id="SSF55103">
    <property type="entry name" value="FAD-linked oxidases, C-terminal domain"/>
    <property type="match status" value="1"/>
</dbReference>
<evidence type="ECO:0000256" key="1">
    <source>
        <dbReference type="ARBA" id="ARBA00001974"/>
    </source>
</evidence>
<dbReference type="GO" id="GO:0071949">
    <property type="term" value="F:FAD binding"/>
    <property type="evidence" value="ECO:0007669"/>
    <property type="project" value="InterPro"/>
</dbReference>
<dbReference type="Gene3D" id="3.30.70.2740">
    <property type="match status" value="1"/>
</dbReference>
<dbReference type="InterPro" id="IPR016166">
    <property type="entry name" value="FAD-bd_PCMH"/>
</dbReference>
<dbReference type="Gene3D" id="1.10.45.10">
    <property type="entry name" value="Vanillyl-alcohol Oxidase, Chain A, domain 4"/>
    <property type="match status" value="1"/>
</dbReference>
<protein>
    <submittedName>
        <fullName evidence="6">Glycolate oxidase</fullName>
        <ecNumber evidence="6">1.1.3.15</ecNumber>
    </submittedName>
</protein>
<dbReference type="Proteomes" id="UP000530564">
    <property type="component" value="Unassembled WGS sequence"/>
</dbReference>
<evidence type="ECO:0000256" key="3">
    <source>
        <dbReference type="ARBA" id="ARBA00022827"/>
    </source>
</evidence>
<dbReference type="Gene3D" id="3.30.465.10">
    <property type="match status" value="1"/>
</dbReference>
<keyword evidence="7" id="KW-1185">Reference proteome</keyword>
<sequence length="521" mass="55198">MADRPGYVEPSVRAGRPGGHVEIGAAMLMPAPDQGLLARRGEFVAALRAIVPGEGVIDDDAGLAAYECDGLTAYRQRPMIVVLPDTVDQVSRVLAYCHSVGLKVVPRGAGTSLSGGSLPLADGVILGMGKFNRILDIDYANRCAVVQPGVTNLSVTHAVAGEGFYYAPDPSSQIACSIGGNVAENAGGVHCLKYGMTTNNLLGVELVLIDGTVMRLGGKHLDPQGLDLLGVVCGSEGLLGVVTEVTVRILQAPETQRALLMGFQEVEAAGACVAAVIAAGIIPAGMEMMDRLAIAAAEAFVKVGYPLDVEALLIIELDGPPAEVDHLIEVVREIGEDCGASYLRISTGEDERKGFWAGRKAAFPAVGRISPDYYCMDGTIPRGTLPHVLRRMTELSEQYGLRIANVFHAGDGNLHPLILYDADVPGELHRAEELGAAILTLCVEVGGVLTGEHGVGVEKRDLMEVQFGPADLDQQQRLKCAFDEDGLLNPGKVFPKLCRCAELGRVHIHGGKVRFPELDRF</sequence>
<dbReference type="InterPro" id="IPR051914">
    <property type="entry name" value="FAD-linked_OxidoTrans_Type4"/>
</dbReference>
<comment type="caution">
    <text evidence="6">The sequence shown here is derived from an EMBL/GenBank/DDBJ whole genome shotgun (WGS) entry which is preliminary data.</text>
</comment>
<dbReference type="PANTHER" id="PTHR42934">
    <property type="entry name" value="GLYCOLATE OXIDASE SUBUNIT GLCD"/>
    <property type="match status" value="1"/>
</dbReference>
<dbReference type="PANTHER" id="PTHR42934:SF1">
    <property type="entry name" value="GLYCOLATE OXIDASE SUBUNIT GLCD"/>
    <property type="match status" value="1"/>
</dbReference>
<keyword evidence="4 6" id="KW-0560">Oxidoreductase</keyword>
<dbReference type="GO" id="GO:0003973">
    <property type="term" value="F:(S)-2-hydroxy-acid oxidase activity"/>
    <property type="evidence" value="ECO:0007669"/>
    <property type="project" value="UniProtKB-EC"/>
</dbReference>
<dbReference type="RefSeq" id="WP_246370996.1">
    <property type="nucleotide sequence ID" value="NZ_JACIDK010000005.1"/>
</dbReference>
<evidence type="ECO:0000256" key="2">
    <source>
        <dbReference type="ARBA" id="ARBA00022630"/>
    </source>
</evidence>
<evidence type="ECO:0000313" key="7">
    <source>
        <dbReference type="Proteomes" id="UP000530564"/>
    </source>
</evidence>
<name>A0A840A2U5_9CAUL</name>
<dbReference type="InterPro" id="IPR016164">
    <property type="entry name" value="FAD-linked_Oxase-like_C"/>
</dbReference>
<dbReference type="EMBL" id="JACIDK010000005">
    <property type="protein sequence ID" value="MBB3892634.1"/>
    <property type="molecule type" value="Genomic_DNA"/>
</dbReference>
<dbReference type="InterPro" id="IPR016169">
    <property type="entry name" value="FAD-bd_PCMH_sub2"/>
</dbReference>
<dbReference type="InterPro" id="IPR004113">
    <property type="entry name" value="FAD-bd_oxidored_4_C"/>
</dbReference>
<dbReference type="SUPFAM" id="SSF56176">
    <property type="entry name" value="FAD-binding/transporter-associated domain-like"/>
    <property type="match status" value="1"/>
</dbReference>